<gene>
    <name evidence="2" type="ORF">K435DRAFT_862408</name>
</gene>
<accession>A0A4S8LU40</accession>
<name>A0A4S8LU40_DENBC</name>
<evidence type="ECO:0000313" key="2">
    <source>
        <dbReference type="EMBL" id="THU92498.1"/>
    </source>
</evidence>
<evidence type="ECO:0000256" key="1">
    <source>
        <dbReference type="SAM" id="MobiDB-lite"/>
    </source>
</evidence>
<sequence>MNQRAYRGDPDIDDDACGEAFGRKTARSWSDKASASNGLIQSSIAGLVEVRQKLTVYIDCGQKTDRTEHGQASRADRLTANSLSSAPDLRFSDPANAPWSMSPATLNIPSYSSPTTSFIALSSQPQKSATASS</sequence>
<reference evidence="2 3" key="1">
    <citation type="journal article" date="2019" name="Nat. Ecol. Evol.">
        <title>Megaphylogeny resolves global patterns of mushroom evolution.</title>
        <authorList>
            <person name="Varga T."/>
            <person name="Krizsan K."/>
            <person name="Foldi C."/>
            <person name="Dima B."/>
            <person name="Sanchez-Garcia M."/>
            <person name="Sanchez-Ramirez S."/>
            <person name="Szollosi G.J."/>
            <person name="Szarkandi J.G."/>
            <person name="Papp V."/>
            <person name="Albert L."/>
            <person name="Andreopoulos W."/>
            <person name="Angelini C."/>
            <person name="Antonin V."/>
            <person name="Barry K.W."/>
            <person name="Bougher N.L."/>
            <person name="Buchanan P."/>
            <person name="Buyck B."/>
            <person name="Bense V."/>
            <person name="Catcheside P."/>
            <person name="Chovatia M."/>
            <person name="Cooper J."/>
            <person name="Damon W."/>
            <person name="Desjardin D."/>
            <person name="Finy P."/>
            <person name="Geml J."/>
            <person name="Haridas S."/>
            <person name="Hughes K."/>
            <person name="Justo A."/>
            <person name="Karasinski D."/>
            <person name="Kautmanova I."/>
            <person name="Kiss B."/>
            <person name="Kocsube S."/>
            <person name="Kotiranta H."/>
            <person name="LaButti K.M."/>
            <person name="Lechner B.E."/>
            <person name="Liimatainen K."/>
            <person name="Lipzen A."/>
            <person name="Lukacs Z."/>
            <person name="Mihaltcheva S."/>
            <person name="Morgado L.N."/>
            <person name="Niskanen T."/>
            <person name="Noordeloos M.E."/>
            <person name="Ohm R.A."/>
            <person name="Ortiz-Santana B."/>
            <person name="Ovrebo C."/>
            <person name="Racz N."/>
            <person name="Riley R."/>
            <person name="Savchenko A."/>
            <person name="Shiryaev A."/>
            <person name="Soop K."/>
            <person name="Spirin V."/>
            <person name="Szebenyi C."/>
            <person name="Tomsovsky M."/>
            <person name="Tulloss R.E."/>
            <person name="Uehling J."/>
            <person name="Grigoriev I.V."/>
            <person name="Vagvolgyi C."/>
            <person name="Papp T."/>
            <person name="Martin F.M."/>
            <person name="Miettinen O."/>
            <person name="Hibbett D.S."/>
            <person name="Nagy L.G."/>
        </authorList>
    </citation>
    <scope>NUCLEOTIDE SEQUENCE [LARGE SCALE GENOMIC DNA]</scope>
    <source>
        <strain evidence="2 3">CBS 962.96</strain>
    </source>
</reference>
<feature type="compositionally biased region" description="Basic and acidic residues" evidence="1">
    <location>
        <begin position="64"/>
        <end position="77"/>
    </location>
</feature>
<dbReference type="Proteomes" id="UP000297245">
    <property type="component" value="Unassembled WGS sequence"/>
</dbReference>
<evidence type="ECO:0000313" key="3">
    <source>
        <dbReference type="Proteomes" id="UP000297245"/>
    </source>
</evidence>
<dbReference type="AlphaFoldDB" id="A0A4S8LU40"/>
<dbReference type="EMBL" id="ML179277">
    <property type="protein sequence ID" value="THU92498.1"/>
    <property type="molecule type" value="Genomic_DNA"/>
</dbReference>
<protein>
    <submittedName>
        <fullName evidence="2">Uncharacterized protein</fullName>
    </submittedName>
</protein>
<proteinExistence type="predicted"/>
<feature type="region of interest" description="Disordered" evidence="1">
    <location>
        <begin position="64"/>
        <end position="98"/>
    </location>
</feature>
<organism evidence="2 3">
    <name type="scientific">Dendrothele bispora (strain CBS 962.96)</name>
    <dbReference type="NCBI Taxonomy" id="1314807"/>
    <lineage>
        <taxon>Eukaryota</taxon>
        <taxon>Fungi</taxon>
        <taxon>Dikarya</taxon>
        <taxon>Basidiomycota</taxon>
        <taxon>Agaricomycotina</taxon>
        <taxon>Agaricomycetes</taxon>
        <taxon>Agaricomycetidae</taxon>
        <taxon>Agaricales</taxon>
        <taxon>Agaricales incertae sedis</taxon>
        <taxon>Dendrothele</taxon>
    </lineage>
</organism>
<keyword evidence="3" id="KW-1185">Reference proteome</keyword>